<comment type="catalytic activity">
    <reaction evidence="18 26">
        <text>ATP + H2O + phospholipidSide 1 = ADP + phosphate + phospholipidSide 2.</text>
        <dbReference type="EC" id="7.6.2.1"/>
    </reaction>
</comment>
<dbReference type="FunFam" id="3.40.1110.10:FF:000009">
    <property type="entry name" value="Phospholipid-transporting ATPase"/>
    <property type="match status" value="1"/>
</dbReference>
<dbReference type="FunFam" id="3.40.1110.10:FF:000109">
    <property type="entry name" value="Phospholipid-transporting ATPase"/>
    <property type="match status" value="1"/>
</dbReference>
<dbReference type="InterPro" id="IPR008250">
    <property type="entry name" value="ATPase_P-typ_transduc_dom_A_sf"/>
</dbReference>
<evidence type="ECO:0000256" key="18">
    <source>
        <dbReference type="ARBA" id="ARBA00034036"/>
    </source>
</evidence>
<feature type="binding site" evidence="24">
    <location>
        <position position="889"/>
    </location>
    <ligand>
        <name>ATP</name>
        <dbReference type="ChEBI" id="CHEBI:30616"/>
    </ligand>
</feature>
<evidence type="ECO:0000256" key="15">
    <source>
        <dbReference type="ARBA" id="ARBA00022989"/>
    </source>
</evidence>
<feature type="binding site" evidence="25">
    <location>
        <position position="1027"/>
    </location>
    <ligand>
        <name>Mg(2+)</name>
        <dbReference type="ChEBI" id="CHEBI:18420"/>
    </ligand>
</feature>
<evidence type="ECO:0000259" key="29">
    <source>
        <dbReference type="Pfam" id="PF16212"/>
    </source>
</evidence>
<evidence type="ECO:0000256" key="11">
    <source>
        <dbReference type="ARBA" id="ARBA00022824"/>
    </source>
</evidence>
<comment type="catalytic activity">
    <reaction evidence="19">
        <text>a beta-D-glucosyl-(1&lt;-&gt;1')-N-acylsphing-4-enine(out) + ATP + H2O = a beta-D-glucosyl-(1&lt;-&gt;1')-N-acylsphing-4-enine(in) + ADP + phosphate + H(+)</text>
        <dbReference type="Rhea" id="RHEA:66036"/>
        <dbReference type="ChEBI" id="CHEBI:15377"/>
        <dbReference type="ChEBI" id="CHEBI:15378"/>
        <dbReference type="ChEBI" id="CHEBI:22801"/>
        <dbReference type="ChEBI" id="CHEBI:30616"/>
        <dbReference type="ChEBI" id="CHEBI:43474"/>
        <dbReference type="ChEBI" id="CHEBI:456216"/>
    </reaction>
    <physiologicalReaction direction="left-to-right" evidence="19">
        <dbReference type="Rhea" id="RHEA:66037"/>
    </physiologicalReaction>
</comment>
<evidence type="ECO:0000256" key="5">
    <source>
        <dbReference type="ARBA" id="ARBA00022448"/>
    </source>
</evidence>
<evidence type="ECO:0000256" key="6">
    <source>
        <dbReference type="ARBA" id="ARBA00022475"/>
    </source>
</evidence>
<evidence type="ECO:0000256" key="24">
    <source>
        <dbReference type="PIRSR" id="PIRSR606539-2"/>
    </source>
</evidence>
<dbReference type="EC" id="7.6.2.1" evidence="26"/>
<dbReference type="PANTHER" id="PTHR24092:SF81">
    <property type="entry name" value="PHOSPHOLIPID-TRANSPORTING ATPASE VA"/>
    <property type="match status" value="1"/>
</dbReference>
<feature type="transmembrane region" description="Helical" evidence="26">
    <location>
        <begin position="351"/>
        <end position="373"/>
    </location>
</feature>
<dbReference type="FunFam" id="3.40.50.1000:FF:000110">
    <property type="entry name" value="Phospholipid-transporting ATPase"/>
    <property type="match status" value="1"/>
</dbReference>
<evidence type="ECO:0000256" key="13">
    <source>
        <dbReference type="ARBA" id="ARBA00022842"/>
    </source>
</evidence>
<feature type="compositionally biased region" description="Basic residues" evidence="27">
    <location>
        <begin position="21"/>
        <end position="35"/>
    </location>
</feature>
<feature type="binding site" evidence="24">
    <location>
        <position position="807"/>
    </location>
    <ligand>
        <name>ATP</name>
        <dbReference type="ChEBI" id="CHEBI:30616"/>
    </ligand>
</feature>
<evidence type="ECO:0000256" key="2">
    <source>
        <dbReference type="ARBA" id="ARBA00004586"/>
    </source>
</evidence>
<feature type="transmembrane region" description="Helical" evidence="26">
    <location>
        <begin position="1154"/>
        <end position="1175"/>
    </location>
</feature>
<evidence type="ECO:0000256" key="25">
    <source>
        <dbReference type="PIRSR" id="PIRSR606539-3"/>
    </source>
</evidence>
<comment type="cofactor">
    <cofactor evidence="1 25">
        <name>Mg(2+)</name>
        <dbReference type="ChEBI" id="CHEBI:18420"/>
    </cofactor>
</comment>
<feature type="binding site" evidence="24">
    <location>
        <position position="740"/>
    </location>
    <ligand>
        <name>ATP</name>
        <dbReference type="ChEBI" id="CHEBI:30616"/>
    </ligand>
</feature>
<dbReference type="SUPFAM" id="SSF81660">
    <property type="entry name" value="Metal cation-transporting ATPase, ATP-binding domain N"/>
    <property type="match status" value="1"/>
</dbReference>
<keyword evidence="15 26" id="KW-1133">Transmembrane helix</keyword>
<feature type="region of interest" description="Disordered" evidence="27">
    <location>
        <begin position="1"/>
        <end position="35"/>
    </location>
</feature>
<dbReference type="PRINTS" id="PR00119">
    <property type="entry name" value="CATATPASE"/>
</dbReference>
<dbReference type="Gene3D" id="2.70.150.10">
    <property type="entry name" value="Calcium-transporting ATPase, cytoplasmic transduction domain A"/>
    <property type="match status" value="1"/>
</dbReference>
<dbReference type="Gene3D" id="1.20.1110.10">
    <property type="entry name" value="Calcium-transporting ATPase, transmembrane domain"/>
    <property type="match status" value="1"/>
</dbReference>
<evidence type="ECO:0000256" key="12">
    <source>
        <dbReference type="ARBA" id="ARBA00022840"/>
    </source>
</evidence>
<dbReference type="InterPro" id="IPR023298">
    <property type="entry name" value="ATPase_P-typ_TM_dom_sf"/>
</dbReference>
<feature type="transmembrane region" description="Helical" evidence="26">
    <location>
        <begin position="1052"/>
        <end position="1069"/>
    </location>
</feature>
<feature type="transmembrane region" description="Helical" evidence="26">
    <location>
        <begin position="309"/>
        <end position="331"/>
    </location>
</feature>
<evidence type="ECO:0000256" key="9">
    <source>
        <dbReference type="ARBA" id="ARBA00022723"/>
    </source>
</evidence>
<organism evidence="30 31">
    <name type="scientific">Anser cygnoides</name>
    <name type="common">Swan goose</name>
    <dbReference type="NCBI Taxonomy" id="8845"/>
    <lineage>
        <taxon>Eukaryota</taxon>
        <taxon>Metazoa</taxon>
        <taxon>Chordata</taxon>
        <taxon>Craniata</taxon>
        <taxon>Vertebrata</taxon>
        <taxon>Euteleostomi</taxon>
        <taxon>Archelosauria</taxon>
        <taxon>Archosauria</taxon>
        <taxon>Dinosauria</taxon>
        <taxon>Saurischia</taxon>
        <taxon>Theropoda</taxon>
        <taxon>Coelurosauria</taxon>
        <taxon>Aves</taxon>
        <taxon>Neognathae</taxon>
        <taxon>Galloanserae</taxon>
        <taxon>Anseriformes</taxon>
        <taxon>Anatidae</taxon>
        <taxon>Anserinae</taxon>
        <taxon>Anser</taxon>
    </lineage>
</organism>
<feature type="region of interest" description="Disordered" evidence="27">
    <location>
        <begin position="461"/>
        <end position="481"/>
    </location>
</feature>
<feature type="active site" description="4-aspartylphosphate intermediate" evidence="23">
    <location>
        <position position="427"/>
    </location>
</feature>
<dbReference type="GO" id="GO:0000287">
    <property type="term" value="F:magnesium ion binding"/>
    <property type="evidence" value="ECO:0007669"/>
    <property type="project" value="UniProtKB-UniRule"/>
</dbReference>
<feature type="binding site" evidence="24">
    <location>
        <position position="429"/>
    </location>
    <ligand>
        <name>ATP</name>
        <dbReference type="ChEBI" id="CHEBI:30616"/>
    </ligand>
</feature>
<dbReference type="Proteomes" id="UP000694521">
    <property type="component" value="Unplaced"/>
</dbReference>
<feature type="domain" description="P-type ATPase C-terminal" evidence="29">
    <location>
        <begin position="1052"/>
        <end position="1256"/>
    </location>
</feature>
<keyword evidence="11" id="KW-0256">Endoplasmic reticulum</keyword>
<dbReference type="Pfam" id="PF16212">
    <property type="entry name" value="PhoLip_ATPase_C"/>
    <property type="match status" value="1"/>
</dbReference>
<dbReference type="NCBIfam" id="TIGR01652">
    <property type="entry name" value="ATPase-Plipid"/>
    <property type="match status" value="1"/>
</dbReference>
<keyword evidence="17 26" id="KW-0472">Membrane</keyword>
<comment type="function">
    <text evidence="21">Catalytic component of P4-ATPase flippase complex, which catalyzes the hydrolysis of ATP coupled to the transport of phosphatidylcholine (PC) from the outer to the inner leaflet of the plasma membrane. Initiates inward plasma membrane bending and recruitment of Bin/amphiphysin/Rvs (BAR) domain-containing proteins involved in membrane tubulation and cell trafficking. Facilitates ITGB1/beta1 integrin endocytosis, delaying cell adhesion and cell spreading on extracellular matrix. Has low flippase activity toward glucosylceramide (GlcCer).</text>
</comment>
<dbReference type="InterPro" id="IPR044492">
    <property type="entry name" value="P_typ_ATPase_HD_dom"/>
</dbReference>
<evidence type="ECO:0000256" key="10">
    <source>
        <dbReference type="ARBA" id="ARBA00022741"/>
    </source>
</evidence>
<name>A0A8B9EQG8_ANSCY</name>
<keyword evidence="16" id="KW-0445">Lipid transport</keyword>
<dbReference type="Gene3D" id="3.40.1110.10">
    <property type="entry name" value="Calcium-transporting ATPase, cytoplasmic domain N"/>
    <property type="match status" value="2"/>
</dbReference>
<evidence type="ECO:0000256" key="21">
    <source>
        <dbReference type="ARBA" id="ARBA00056521"/>
    </source>
</evidence>
<feature type="compositionally biased region" description="Polar residues" evidence="27">
    <location>
        <begin position="667"/>
        <end position="677"/>
    </location>
</feature>
<evidence type="ECO:0000256" key="27">
    <source>
        <dbReference type="SAM" id="MobiDB-lite"/>
    </source>
</evidence>
<reference evidence="30" key="1">
    <citation type="submission" date="2025-08" db="UniProtKB">
        <authorList>
            <consortium name="Ensembl"/>
        </authorList>
    </citation>
    <scope>IDENTIFICATION</scope>
</reference>
<feature type="binding site" evidence="24">
    <location>
        <position position="698"/>
    </location>
    <ligand>
        <name>ATP</name>
        <dbReference type="ChEBI" id="CHEBI:30616"/>
    </ligand>
</feature>
<feature type="binding site" evidence="24">
    <location>
        <position position="1007"/>
    </location>
    <ligand>
        <name>ATP</name>
        <dbReference type="ChEBI" id="CHEBI:30616"/>
    </ligand>
</feature>
<feature type="region of interest" description="Disordered" evidence="27">
    <location>
        <begin position="495"/>
        <end position="514"/>
    </location>
</feature>
<dbReference type="SFLD" id="SFLDS00003">
    <property type="entry name" value="Haloacid_Dehalogenase"/>
    <property type="match status" value="1"/>
</dbReference>
<evidence type="ECO:0000256" key="7">
    <source>
        <dbReference type="ARBA" id="ARBA00022553"/>
    </source>
</evidence>
<evidence type="ECO:0000256" key="26">
    <source>
        <dbReference type="RuleBase" id="RU362033"/>
    </source>
</evidence>
<proteinExistence type="inferred from homology"/>
<feature type="domain" description="P-type ATPase N-terminal" evidence="28">
    <location>
        <begin position="52"/>
        <end position="108"/>
    </location>
</feature>
<dbReference type="InterPro" id="IPR018303">
    <property type="entry name" value="ATPase_P-typ_P_site"/>
</dbReference>
<evidence type="ECO:0000313" key="30">
    <source>
        <dbReference type="Ensembl" id="ENSACDP00005024450.1"/>
    </source>
</evidence>
<feature type="region of interest" description="Disordered" evidence="27">
    <location>
        <begin position="667"/>
        <end position="692"/>
    </location>
</feature>
<keyword evidence="31" id="KW-1185">Reference proteome</keyword>
<feature type="binding site" evidence="24">
    <location>
        <position position="1030"/>
    </location>
    <ligand>
        <name>ATP</name>
        <dbReference type="ChEBI" id="CHEBI:30616"/>
    </ligand>
</feature>
<keyword evidence="5" id="KW-0813">Transport</keyword>
<feature type="binding site" evidence="25">
    <location>
        <position position="429"/>
    </location>
    <ligand>
        <name>Mg(2+)</name>
        <dbReference type="ChEBI" id="CHEBI:18420"/>
    </ligand>
</feature>
<dbReference type="Gene3D" id="3.40.50.1000">
    <property type="entry name" value="HAD superfamily/HAD-like"/>
    <property type="match status" value="2"/>
</dbReference>
<feature type="binding site" evidence="24">
    <location>
        <position position="1001"/>
    </location>
    <ligand>
        <name>ATP</name>
        <dbReference type="ChEBI" id="CHEBI:30616"/>
    </ligand>
</feature>
<dbReference type="InterPro" id="IPR036412">
    <property type="entry name" value="HAD-like_sf"/>
</dbReference>
<dbReference type="InterPro" id="IPR032631">
    <property type="entry name" value="P-type_ATPase_N"/>
</dbReference>
<dbReference type="SUPFAM" id="SSF81653">
    <property type="entry name" value="Calcium ATPase, transduction domain A"/>
    <property type="match status" value="1"/>
</dbReference>
<comment type="similarity">
    <text evidence="4 26">Belongs to the cation transport ATPase (P-type) (TC 3.A.3) family. Type IV subfamily.</text>
</comment>
<comment type="subcellular location">
    <subcellularLocation>
        <location evidence="3">Cell membrane</location>
        <topology evidence="3">Multi-pass membrane protein</topology>
    </subcellularLocation>
    <subcellularLocation>
        <location evidence="2">Endoplasmic reticulum membrane</location>
    </subcellularLocation>
    <subcellularLocation>
        <location evidence="26">Membrane</location>
        <topology evidence="26">Multi-pass membrane protein</topology>
    </subcellularLocation>
</comment>
<dbReference type="GO" id="GO:0140326">
    <property type="term" value="F:ATPase-coupled intramembrane lipid transporter activity"/>
    <property type="evidence" value="ECO:0007669"/>
    <property type="project" value="UniProtKB-EC"/>
</dbReference>
<feature type="binding site" evidence="24">
    <location>
        <position position="887"/>
    </location>
    <ligand>
        <name>ATP</name>
        <dbReference type="ChEBI" id="CHEBI:30616"/>
    </ligand>
</feature>
<gene>
    <name evidence="30" type="primary">ATP10A</name>
</gene>
<dbReference type="SFLD" id="SFLDG00002">
    <property type="entry name" value="C1.7:_P-type_atpase_like"/>
    <property type="match status" value="1"/>
</dbReference>
<evidence type="ECO:0000256" key="16">
    <source>
        <dbReference type="ARBA" id="ARBA00023055"/>
    </source>
</evidence>
<reference evidence="30" key="2">
    <citation type="submission" date="2025-09" db="UniProtKB">
        <authorList>
            <consortium name="Ensembl"/>
        </authorList>
    </citation>
    <scope>IDENTIFICATION</scope>
</reference>
<dbReference type="SUPFAM" id="SSF56784">
    <property type="entry name" value="HAD-like"/>
    <property type="match status" value="1"/>
</dbReference>
<keyword evidence="10 24" id="KW-0547">Nucleotide-binding</keyword>
<comment type="subunit">
    <text evidence="22">Component of a P4-ATPase flippase complex which consists of a catalytic alpha subunit ATP10A and an accessory beta subunit TMEM30A.</text>
</comment>
<evidence type="ECO:0000256" key="19">
    <source>
        <dbReference type="ARBA" id="ARBA00050913"/>
    </source>
</evidence>
<dbReference type="Pfam" id="PF16209">
    <property type="entry name" value="PhoLip_ATPase_N"/>
    <property type="match status" value="1"/>
</dbReference>
<dbReference type="FunFam" id="2.70.150.10:FF:000022">
    <property type="entry name" value="Phospholipid-transporting ATPase"/>
    <property type="match status" value="1"/>
</dbReference>
<feature type="binding site" evidence="25">
    <location>
        <position position="427"/>
    </location>
    <ligand>
        <name>Mg(2+)</name>
        <dbReference type="ChEBI" id="CHEBI:18420"/>
    </ligand>
</feature>
<dbReference type="GO" id="GO:0045332">
    <property type="term" value="P:phospholipid translocation"/>
    <property type="evidence" value="ECO:0007669"/>
    <property type="project" value="TreeGrafter"/>
</dbReference>
<sequence length="1477" mass="166534">MSQGAAGGEGAPQVRPEGKERQRKRRRRRRKESKTRLVRSNLLLLPEAEAEKSKRTSLASNRLKTTKYTALSFLPKNLFEQFHRLANVYFVFIALLNFAPAVNAFQPELALAPVLFILAVTAIKDLWEDYSRYLSDKEINHMECLVYSRNEKKYISRYWKEVQVGDFVQLRCNEIIPADILLLSSSDPDGLCHIETANLDGETNLKQRQVVRRFLELDSEFDPLKFTSVIECENPNNDLSRFRGYIIHKNGKKDGLFKENLLLRGCTIRNTEEVAGIVIYAGHETKALLNNNGPRYKRSKLERQMNADVLWCILILLIMCLFSAIGHGLWVWQYGEKKKPVFDVPGPDGKYLSPVLASVYLFLTAIIVFQVMIPISLYVSIEIVKICQVYFIHQDKDLYDEETDSQLQCRALNITEDLGQVQFIFSDKTGTLTENKMVFRRCTVSGIEYSHDDNAKRLAMYQEPDSEEEEAAPKGGNLSQRDSICSHQSIKVVHRSQSTKTHRRTGSRAEAKRASILSKHTAFSSPMEKDITPDPRLLEKVNECAKHLEIMRSHEQPLSHLSPELCDIFDFFIALTICNTVVVTAPNQPRQKVRDRFELKSPVKTIEDFIRRFTPSRLTSGSNSSSSSSLATNKSMHRCGLSVLSSTSTESTLLKLEEKLAYSAQMNNNGYSSQQGRTPVGSGPEEGELRYEAESPDEAALVYAARAYNCSLVGRLSDQVSVELPHLGILNFEVLHTLGFDSIRKRMSVVVRHPLTDEINVYTKGADSVIMDLLLPCSSGDPRGKHQKKIQTKTQNYLNLYAVDGLRTLCIAKRVLSKEEYACWLKSHLEAESSMENREELLFQSALQIEKNLHLLGATGIEDHLQDGVPETIANLRKAGLQIWVLTGDKQETAVNIAYACKLLDHDEEIITLNAESPETCAVLLEQCLQCVESKFSNNTIDEATGNMTIGFTPLYPPSSSVLSSLGLVIDGRTLAYALEPTLEDKFLALAKRCRSVLCCRSTPLQKSMVVKLVRDKLKAMTLAIGDGANDVSMIQVADVGVGISGQEGMQMFVALLFWYQFYCGFSGSSMVDQWYLIFFNLFFSSLPQLITGVLDKDVPAEMLIAVPQLYKSGQNMEEYQPHMFWMNMIDAMYQSLVCFFIPYFTYYDSEVDIFSWGTPITTIALFTIILHLAIETKTWTFLHWSSCIFSILLFFFVALVYNASCPVCHPPSNPYWTMERLMGDPMFYFTCIISPVVALLPRFLYRTLQGTLFPTQLQLGRQLSKLPPEIRTQLLTKLNVKKESIHQMQPFANSFSPNLVSNASDCCKVYNQNTLLPTSPKDESLFHEHTKAEHTTDRIVAASPQGALLYGENRLPSEASSQETSVGFHEVTHGTSEMDSLSVGATFPWSPAVDQTDFSLLKWITSTPLFSRFGTVLQVSSSSLQNETQDSMCVLGSSLHEDFKGLKEQSSNNFQDKMKGTPYDNCKSDNSETTFL</sequence>
<evidence type="ECO:0000256" key="4">
    <source>
        <dbReference type="ARBA" id="ARBA00008109"/>
    </source>
</evidence>
<evidence type="ECO:0000256" key="23">
    <source>
        <dbReference type="PIRSR" id="PIRSR606539-1"/>
    </source>
</evidence>
<evidence type="ECO:0000256" key="22">
    <source>
        <dbReference type="ARBA" id="ARBA00065679"/>
    </source>
</evidence>
<dbReference type="InterPro" id="IPR023214">
    <property type="entry name" value="HAD_sf"/>
</dbReference>
<keyword evidence="14 26" id="KW-1278">Translocase</keyword>
<feature type="transmembrane region" description="Helical" evidence="26">
    <location>
        <begin position="1227"/>
        <end position="1246"/>
    </location>
</feature>
<keyword evidence="12 24" id="KW-0067">ATP-binding</keyword>
<feature type="binding site" evidence="24">
    <location>
        <position position="888"/>
    </location>
    <ligand>
        <name>ATP</name>
        <dbReference type="ChEBI" id="CHEBI:30616"/>
    </ligand>
</feature>
<dbReference type="Ensembl" id="ENSACDT00005029208.1">
    <property type="protein sequence ID" value="ENSACDP00005024450.1"/>
    <property type="gene ID" value="ENSACDG00005017714.1"/>
</dbReference>
<evidence type="ECO:0000256" key="8">
    <source>
        <dbReference type="ARBA" id="ARBA00022692"/>
    </source>
</evidence>
<evidence type="ECO:0000313" key="31">
    <source>
        <dbReference type="Proteomes" id="UP000694521"/>
    </source>
</evidence>
<dbReference type="SUPFAM" id="SSF81665">
    <property type="entry name" value="Calcium ATPase, transmembrane domain M"/>
    <property type="match status" value="1"/>
</dbReference>
<evidence type="ECO:0000256" key="17">
    <source>
        <dbReference type="ARBA" id="ARBA00023136"/>
    </source>
</evidence>
<evidence type="ECO:0000256" key="3">
    <source>
        <dbReference type="ARBA" id="ARBA00004651"/>
    </source>
</evidence>
<keyword evidence="7" id="KW-0597">Phosphoprotein</keyword>
<feature type="binding site" evidence="25">
    <location>
        <position position="1031"/>
    </location>
    <ligand>
        <name>Mg(2+)</name>
        <dbReference type="ChEBI" id="CHEBI:18420"/>
    </ligand>
</feature>
<keyword evidence="8 26" id="KW-0812">Transmembrane</keyword>
<dbReference type="GO" id="GO:0005789">
    <property type="term" value="C:endoplasmic reticulum membrane"/>
    <property type="evidence" value="ECO:0007669"/>
    <property type="project" value="UniProtKB-SubCell"/>
</dbReference>
<feature type="region of interest" description="Disordered" evidence="27">
    <location>
        <begin position="1453"/>
        <end position="1477"/>
    </location>
</feature>
<dbReference type="PROSITE" id="PS00154">
    <property type="entry name" value="ATPASE_E1_E2"/>
    <property type="match status" value="1"/>
</dbReference>
<dbReference type="Pfam" id="PF13246">
    <property type="entry name" value="Cation_ATPase"/>
    <property type="match status" value="1"/>
</dbReference>
<dbReference type="GO" id="GO:0005886">
    <property type="term" value="C:plasma membrane"/>
    <property type="evidence" value="ECO:0007669"/>
    <property type="project" value="UniProtKB-SubCell"/>
</dbReference>
<accession>A0A8B9EQG8</accession>
<feature type="transmembrane region" description="Helical" evidence="26">
    <location>
        <begin position="1125"/>
        <end position="1148"/>
    </location>
</feature>
<feature type="compositionally biased region" description="Gly residues" evidence="27">
    <location>
        <begin position="1"/>
        <end position="10"/>
    </location>
</feature>
<keyword evidence="9 25" id="KW-0479">Metal-binding</keyword>
<evidence type="ECO:0000256" key="14">
    <source>
        <dbReference type="ARBA" id="ARBA00022967"/>
    </source>
</evidence>
<keyword evidence="6" id="KW-1003">Cell membrane</keyword>
<keyword evidence="13 25" id="KW-0460">Magnesium</keyword>
<dbReference type="InterPro" id="IPR006539">
    <property type="entry name" value="P-type_ATPase_IV"/>
</dbReference>
<dbReference type="InterPro" id="IPR023299">
    <property type="entry name" value="ATPase_P-typ_cyto_dom_N"/>
</dbReference>
<evidence type="ECO:0000256" key="1">
    <source>
        <dbReference type="ARBA" id="ARBA00001946"/>
    </source>
</evidence>
<feature type="binding site" evidence="24">
    <location>
        <position position="764"/>
    </location>
    <ligand>
        <name>ATP</name>
        <dbReference type="ChEBI" id="CHEBI:30616"/>
    </ligand>
</feature>
<evidence type="ECO:0000259" key="28">
    <source>
        <dbReference type="Pfam" id="PF16209"/>
    </source>
</evidence>
<feature type="binding site" evidence="24">
    <location>
        <position position="1031"/>
    </location>
    <ligand>
        <name>ATP</name>
        <dbReference type="ChEBI" id="CHEBI:30616"/>
    </ligand>
</feature>
<comment type="catalytic activity">
    <reaction evidence="20">
        <text>a 1,2-diacyl-sn-glycero-3-phosphocholine(out) + ATP + H2O = a 1,2-diacyl-sn-glycero-3-phosphocholine(in) + ADP + phosphate + H(+)</text>
        <dbReference type="Rhea" id="RHEA:38583"/>
        <dbReference type="ChEBI" id="CHEBI:15377"/>
        <dbReference type="ChEBI" id="CHEBI:15378"/>
        <dbReference type="ChEBI" id="CHEBI:30616"/>
        <dbReference type="ChEBI" id="CHEBI:43474"/>
        <dbReference type="ChEBI" id="CHEBI:57643"/>
        <dbReference type="ChEBI" id="CHEBI:456216"/>
    </reaction>
    <physiologicalReaction direction="left-to-right" evidence="20">
        <dbReference type="Rhea" id="RHEA:38584"/>
    </physiologicalReaction>
</comment>
<evidence type="ECO:0000256" key="20">
    <source>
        <dbReference type="ARBA" id="ARBA00052223"/>
    </source>
</evidence>
<feature type="transmembrane region" description="Helical" evidence="26">
    <location>
        <begin position="1182"/>
        <end position="1202"/>
    </location>
</feature>
<protein>
    <recommendedName>
        <fullName evidence="26">Phospholipid-transporting ATPase</fullName>
        <ecNumber evidence="26">7.6.2.1</ecNumber>
    </recommendedName>
</protein>
<feature type="binding site" evidence="24">
    <location>
        <position position="428"/>
    </location>
    <ligand>
        <name>ATP</name>
        <dbReference type="ChEBI" id="CHEBI:30616"/>
    </ligand>
</feature>
<feature type="binding site" evidence="24">
    <location>
        <position position="427"/>
    </location>
    <ligand>
        <name>ATP</name>
        <dbReference type="ChEBI" id="CHEBI:30616"/>
    </ligand>
</feature>
<dbReference type="SFLD" id="SFLDF00027">
    <property type="entry name" value="p-type_atpase"/>
    <property type="match status" value="1"/>
</dbReference>
<dbReference type="GO" id="GO:0005524">
    <property type="term" value="F:ATP binding"/>
    <property type="evidence" value="ECO:0007669"/>
    <property type="project" value="UniProtKB-UniRule"/>
</dbReference>
<dbReference type="PANTHER" id="PTHR24092">
    <property type="entry name" value="PROBABLE PHOSPHOLIPID-TRANSPORTING ATPASE"/>
    <property type="match status" value="1"/>
</dbReference>
<dbReference type="InterPro" id="IPR032630">
    <property type="entry name" value="P_typ_ATPase_c"/>
</dbReference>